<feature type="region of interest" description="Disordered" evidence="13">
    <location>
        <begin position="64"/>
        <end position="109"/>
    </location>
</feature>
<evidence type="ECO:0000256" key="12">
    <source>
        <dbReference type="ARBA" id="ARBA00025471"/>
    </source>
</evidence>
<accession>A0A9P8T6U5</accession>
<reference evidence="19" key="1">
    <citation type="journal article" date="2021" name="Open Biol.">
        <title>Shared evolutionary footprints suggest mitochondrial oxidative damage underlies multiple complex I losses in fungi.</title>
        <authorList>
            <person name="Schikora-Tamarit M.A."/>
            <person name="Marcet-Houben M."/>
            <person name="Nosek J."/>
            <person name="Gabaldon T."/>
        </authorList>
    </citation>
    <scope>NUCLEOTIDE SEQUENCE</scope>
    <source>
        <strain evidence="19">CBS6075</strain>
    </source>
</reference>
<dbReference type="Gene3D" id="2.60.40.1670">
    <property type="entry name" value="beta-sandwich domain of Sec23/24"/>
    <property type="match status" value="1"/>
</dbReference>
<evidence type="ECO:0000256" key="7">
    <source>
        <dbReference type="ARBA" id="ARBA00022824"/>
    </source>
</evidence>
<evidence type="ECO:0000259" key="16">
    <source>
        <dbReference type="Pfam" id="PF04811"/>
    </source>
</evidence>
<evidence type="ECO:0000259" key="17">
    <source>
        <dbReference type="Pfam" id="PF04815"/>
    </source>
</evidence>
<dbReference type="Gene3D" id="3.40.50.410">
    <property type="entry name" value="von Willebrand factor, type A domain"/>
    <property type="match status" value="1"/>
</dbReference>
<dbReference type="EMBL" id="JAEUBE010000183">
    <property type="protein sequence ID" value="KAH3667281.1"/>
    <property type="molecule type" value="Genomic_DNA"/>
</dbReference>
<evidence type="ECO:0000256" key="5">
    <source>
        <dbReference type="ARBA" id="ARBA00022448"/>
    </source>
</evidence>
<evidence type="ECO:0000313" key="19">
    <source>
        <dbReference type="EMBL" id="KAH3667281.1"/>
    </source>
</evidence>
<dbReference type="GO" id="GO:0005789">
    <property type="term" value="C:endoplasmic reticulum membrane"/>
    <property type="evidence" value="ECO:0007669"/>
    <property type="project" value="UniProtKB-SubCell"/>
</dbReference>
<dbReference type="SUPFAM" id="SSF53300">
    <property type="entry name" value="vWA-like"/>
    <property type="match status" value="1"/>
</dbReference>
<dbReference type="PANTHER" id="PTHR13803:SF39">
    <property type="entry name" value="SECRETORY 24AB, ISOFORM A"/>
    <property type="match status" value="1"/>
</dbReference>
<gene>
    <name evidence="19" type="ORF">OGAPHI_002930</name>
</gene>
<comment type="caution">
    <text evidence="19">The sequence shown here is derived from an EMBL/GenBank/DDBJ whole genome shotgun (WGS) entry which is preliminary data.</text>
</comment>
<dbReference type="InterPro" id="IPR029006">
    <property type="entry name" value="ADF-H/Gelsolin-like_dom_sf"/>
</dbReference>
<dbReference type="Gene3D" id="1.20.120.730">
    <property type="entry name" value="Sec23/Sec24 helical domain"/>
    <property type="match status" value="1"/>
</dbReference>
<keyword evidence="11" id="KW-0472">Membrane</keyword>
<evidence type="ECO:0000256" key="8">
    <source>
        <dbReference type="ARBA" id="ARBA00022892"/>
    </source>
</evidence>
<dbReference type="PANTHER" id="PTHR13803">
    <property type="entry name" value="SEC24-RELATED PROTEIN"/>
    <property type="match status" value="1"/>
</dbReference>
<evidence type="ECO:0008006" key="21">
    <source>
        <dbReference type="Google" id="ProtNLM"/>
    </source>
</evidence>
<feature type="domain" description="Sec23/Sec24 beta-sandwich" evidence="18">
    <location>
        <begin position="531"/>
        <end position="613"/>
    </location>
</feature>
<dbReference type="Pfam" id="PF08033">
    <property type="entry name" value="Sec23_BS"/>
    <property type="match status" value="1"/>
</dbReference>
<dbReference type="GO" id="GO:0000139">
    <property type="term" value="C:Golgi membrane"/>
    <property type="evidence" value="ECO:0007669"/>
    <property type="project" value="UniProtKB-SubCell"/>
</dbReference>
<feature type="compositionally biased region" description="Low complexity" evidence="13">
    <location>
        <begin position="64"/>
        <end position="78"/>
    </location>
</feature>
<feature type="region of interest" description="Disordered" evidence="13">
    <location>
        <begin position="1"/>
        <end position="39"/>
    </location>
</feature>
<dbReference type="FunFam" id="3.40.20.10:FF:000049">
    <property type="entry name" value="Vesicle coat component"/>
    <property type="match status" value="1"/>
</dbReference>
<feature type="domain" description="Sec23/Sec24 trunk" evidence="16">
    <location>
        <begin position="282"/>
        <end position="524"/>
    </location>
</feature>
<dbReference type="InterPro" id="IPR006900">
    <property type="entry name" value="Sec23/24_helical_dom"/>
</dbReference>
<dbReference type="Pfam" id="PF04810">
    <property type="entry name" value="zf-Sec23_Sec24"/>
    <property type="match status" value="1"/>
</dbReference>
<dbReference type="RefSeq" id="XP_046062093.1">
    <property type="nucleotide sequence ID" value="XM_046203854.1"/>
</dbReference>
<evidence type="ECO:0000256" key="1">
    <source>
        <dbReference type="ARBA" id="ARBA00004255"/>
    </source>
</evidence>
<evidence type="ECO:0000256" key="13">
    <source>
        <dbReference type="SAM" id="MobiDB-lite"/>
    </source>
</evidence>
<dbReference type="GeneID" id="70234897"/>
<dbReference type="CDD" id="cd01479">
    <property type="entry name" value="Sec24-like"/>
    <property type="match status" value="1"/>
</dbReference>
<keyword evidence="5" id="KW-0813">Transport</keyword>
<dbReference type="OrthoDB" id="49016at2759"/>
<dbReference type="Pfam" id="PF00626">
    <property type="entry name" value="Gelsolin"/>
    <property type="match status" value="1"/>
</dbReference>
<dbReference type="AlphaFoldDB" id="A0A9P8T6U5"/>
<dbReference type="SUPFAM" id="SSF82919">
    <property type="entry name" value="Zn-finger domain of Sec23/24"/>
    <property type="match status" value="1"/>
</dbReference>
<dbReference type="InterPro" id="IPR041742">
    <property type="entry name" value="Sec24-like_trunk_dom"/>
</dbReference>
<evidence type="ECO:0000259" key="15">
    <source>
        <dbReference type="Pfam" id="PF04810"/>
    </source>
</evidence>
<dbReference type="InterPro" id="IPR036175">
    <property type="entry name" value="Sec23/24_helical_dom_sf"/>
</dbReference>
<evidence type="ECO:0000259" key="18">
    <source>
        <dbReference type="Pfam" id="PF08033"/>
    </source>
</evidence>
<dbReference type="GO" id="GO:0008270">
    <property type="term" value="F:zinc ion binding"/>
    <property type="evidence" value="ECO:0007669"/>
    <property type="project" value="InterPro"/>
</dbReference>
<organism evidence="19 20">
    <name type="scientific">Ogataea philodendri</name>
    <dbReference type="NCBI Taxonomy" id="1378263"/>
    <lineage>
        <taxon>Eukaryota</taxon>
        <taxon>Fungi</taxon>
        <taxon>Dikarya</taxon>
        <taxon>Ascomycota</taxon>
        <taxon>Saccharomycotina</taxon>
        <taxon>Pichiomycetes</taxon>
        <taxon>Pichiales</taxon>
        <taxon>Pichiaceae</taxon>
        <taxon>Ogataea</taxon>
    </lineage>
</organism>
<dbReference type="InterPro" id="IPR006895">
    <property type="entry name" value="Znf_Sec23_Sec24"/>
</dbReference>
<evidence type="ECO:0000256" key="9">
    <source>
        <dbReference type="ARBA" id="ARBA00022927"/>
    </source>
</evidence>
<name>A0A9P8T6U5_9ASCO</name>
<dbReference type="InterPro" id="IPR036465">
    <property type="entry name" value="vWFA_dom_sf"/>
</dbReference>
<evidence type="ECO:0000313" key="20">
    <source>
        <dbReference type="Proteomes" id="UP000769157"/>
    </source>
</evidence>
<dbReference type="InterPro" id="IPR036180">
    <property type="entry name" value="Gelsolin-like_dom_sf"/>
</dbReference>
<evidence type="ECO:0000256" key="2">
    <source>
        <dbReference type="ARBA" id="ARBA00004397"/>
    </source>
</evidence>
<evidence type="ECO:0000259" key="14">
    <source>
        <dbReference type="Pfam" id="PF00626"/>
    </source>
</evidence>
<evidence type="ECO:0000256" key="11">
    <source>
        <dbReference type="ARBA" id="ARBA00023136"/>
    </source>
</evidence>
<dbReference type="Proteomes" id="UP000769157">
    <property type="component" value="Unassembled WGS sequence"/>
</dbReference>
<dbReference type="GO" id="GO:0000149">
    <property type="term" value="F:SNARE binding"/>
    <property type="evidence" value="ECO:0007669"/>
    <property type="project" value="TreeGrafter"/>
</dbReference>
<dbReference type="InterPro" id="IPR050550">
    <property type="entry name" value="SEC23_SEC24_subfamily"/>
</dbReference>
<comment type="similarity">
    <text evidence="4">Belongs to the SEC23/SEC24 family. SEC24 subfamily.</text>
</comment>
<dbReference type="SUPFAM" id="SSF81811">
    <property type="entry name" value="Helical domain of Sec23/24"/>
    <property type="match status" value="1"/>
</dbReference>
<evidence type="ECO:0000256" key="4">
    <source>
        <dbReference type="ARBA" id="ARBA00008334"/>
    </source>
</evidence>
<dbReference type="InterPro" id="IPR036174">
    <property type="entry name" value="Znf_Sec23_Sec24_sf"/>
</dbReference>
<feature type="compositionally biased region" description="Low complexity" evidence="13">
    <location>
        <begin position="91"/>
        <end position="109"/>
    </location>
</feature>
<keyword evidence="10" id="KW-0333">Golgi apparatus</keyword>
<dbReference type="GO" id="GO:0006886">
    <property type="term" value="P:intracellular protein transport"/>
    <property type="evidence" value="ECO:0007669"/>
    <property type="project" value="InterPro"/>
</dbReference>
<evidence type="ECO:0000256" key="6">
    <source>
        <dbReference type="ARBA" id="ARBA00022490"/>
    </source>
</evidence>
<keyword evidence="8" id="KW-0931">ER-Golgi transport</keyword>
<dbReference type="InterPro" id="IPR006896">
    <property type="entry name" value="Sec23/24_trunk_dom"/>
</dbReference>
<comment type="function">
    <text evidence="12">Component of the coat protein complex II (COPII) which promotes the formation of transport vesicles from the endoplasmic reticulum (ER). The coat has two main functions, the physical deformation of the endoplasmic reticulum membrane into vesicles and the selection of cargo molecules.</text>
</comment>
<dbReference type="GO" id="GO:0070971">
    <property type="term" value="C:endoplasmic reticulum exit site"/>
    <property type="evidence" value="ECO:0007669"/>
    <property type="project" value="TreeGrafter"/>
</dbReference>
<dbReference type="InterPro" id="IPR012990">
    <property type="entry name" value="Beta-sandwich_Sec23_24"/>
</dbReference>
<feature type="domain" description="Zinc finger Sec23/Sec24-type" evidence="15">
    <location>
        <begin position="208"/>
        <end position="244"/>
    </location>
</feature>
<sequence length="907" mass="100365">MSNRRRAYPQPMYQAPDPSAAYGIPAQPQQPVADQGIYGAPQVANPVGQLAQGVEGINLAAAPQPQAQPVPAYQPAAPSGLYGGVDPSMLPSQSSAYPQPSYQSPAQPAQQTLPLNQLYSTDLLKETPPPITDLQFPPPPLILSPGTSLTGSPEANAPPDYFRSTLNVVPTTSSLLKKSKLPFALIVRPYTSLHDSEEPIPVTSDTIISRCRRCRSYINSFVHFTEQGRRWRCNLCSLLNDVPGGFDYDRLNSNPLNRMDRAELNYGVVEFLAPSEYLVRPPPPLVYVFVLDVSYASIQNGLLATVTRTILDSLDRIPNENGRARVAFLAVDSSISFFTIPSDDQEDKEVSMLIVSDLDEVLIPSPDNLLVNLKDCRKNVDKLLTNFVGYFANNQNTGSALGPALKSSHKLISQIGGKIIVFSSALPNLGIGKLAIRDENAVSGKQKEASALLTSNNSFYKSFAVECNKSQVTVDMFLTGSNYQDVATLSNLPRYTAGQTHFYPAWSASRVEDITKFTKEVSNHLSMEIALEAVLRVRGSSGLRMNSFYGNFFNRSSDLCSFPTFPRDQSYVIEVSIDEYISKPYVYFQAAVLHTTSFGERRVRVMTLAIPTSKDLTDVYASADQLALTNYFTHRAVEKTLSSSLNDARDYLNKVLVDILALYKKEIVPGNLGSSSPLQLCTNLRMLPLLLQALTKHIAFRSGKVPSDHRSSALNRLSTLPLKSLISYIYPTVYALHSMTDDCGLPYDGEDEPYEIPPKKHGEIVLPEAINATISNFEKYGLYLINNTSELFLYIGGDAVPQLVNDVFGVESMNEVPIGKAELPELDNEFNSRVRNIINKVREKDGSIEYLNLYIVRGPSMNENLMNTNRDVIPLRMWSMSELVEDRVSASVSYKEYLTQLREKISS</sequence>
<proteinExistence type="inferred from homology"/>
<keyword evidence="9" id="KW-0653">Protein transport</keyword>
<feature type="domain" description="Sec23/Sec24 helical" evidence="17">
    <location>
        <begin position="624"/>
        <end position="726"/>
    </location>
</feature>
<dbReference type="Pfam" id="PF04815">
    <property type="entry name" value="Sec23_helical"/>
    <property type="match status" value="1"/>
</dbReference>
<keyword evidence="20" id="KW-1185">Reference proteome</keyword>
<dbReference type="InterPro" id="IPR007123">
    <property type="entry name" value="Gelsolin-like_dom"/>
</dbReference>
<feature type="domain" description="Gelsolin-like" evidence="14">
    <location>
        <begin position="764"/>
        <end position="837"/>
    </location>
</feature>
<dbReference type="GO" id="GO:0030127">
    <property type="term" value="C:COPII vesicle coat"/>
    <property type="evidence" value="ECO:0007669"/>
    <property type="project" value="InterPro"/>
</dbReference>
<comment type="subcellular location">
    <subcellularLocation>
        <location evidence="3">Cytoplasm</location>
    </subcellularLocation>
    <subcellularLocation>
        <location evidence="2">Endoplasmic reticulum membrane</location>
        <topology evidence="2">Peripheral membrane protein</topology>
        <orientation evidence="2">Cytoplasmic side</orientation>
    </subcellularLocation>
    <subcellularLocation>
        <location evidence="1">Golgi apparatus membrane</location>
        <topology evidence="1">Peripheral membrane protein</topology>
        <orientation evidence="1">Cytoplasmic side</orientation>
    </subcellularLocation>
</comment>
<reference evidence="19" key="2">
    <citation type="submission" date="2021-01" db="EMBL/GenBank/DDBJ databases">
        <authorList>
            <person name="Schikora-Tamarit M.A."/>
        </authorList>
    </citation>
    <scope>NUCLEOTIDE SEQUENCE</scope>
    <source>
        <strain evidence="19">CBS6075</strain>
    </source>
</reference>
<dbReference type="Gene3D" id="3.40.20.10">
    <property type="entry name" value="Severin"/>
    <property type="match status" value="1"/>
</dbReference>
<evidence type="ECO:0000256" key="10">
    <source>
        <dbReference type="ARBA" id="ARBA00023034"/>
    </source>
</evidence>
<evidence type="ECO:0000256" key="3">
    <source>
        <dbReference type="ARBA" id="ARBA00004496"/>
    </source>
</evidence>
<dbReference type="SUPFAM" id="SSF82754">
    <property type="entry name" value="C-terminal, gelsolin-like domain of Sec23/24"/>
    <property type="match status" value="1"/>
</dbReference>
<dbReference type="GO" id="GO:0090110">
    <property type="term" value="P:COPII-coated vesicle cargo loading"/>
    <property type="evidence" value="ECO:0007669"/>
    <property type="project" value="TreeGrafter"/>
</dbReference>
<dbReference type="Gene3D" id="2.30.30.380">
    <property type="entry name" value="Zn-finger domain of Sec23/24"/>
    <property type="match status" value="1"/>
</dbReference>
<protein>
    <recommendedName>
        <fullName evidence="21">Protein transport protein SEC24</fullName>
    </recommendedName>
</protein>
<keyword evidence="7" id="KW-0256">Endoplasmic reticulum</keyword>
<dbReference type="Pfam" id="PF04811">
    <property type="entry name" value="Sec23_trunk"/>
    <property type="match status" value="1"/>
</dbReference>
<dbReference type="SUPFAM" id="SSF81995">
    <property type="entry name" value="beta-sandwich domain of Sec23/24"/>
    <property type="match status" value="1"/>
</dbReference>
<keyword evidence="6" id="KW-0963">Cytoplasm</keyword>